<dbReference type="PANTHER" id="PTHR10606">
    <property type="entry name" value="6-PHOSPHOFRUCTO-2-KINASE/FRUCTOSE-2,6-BISPHOSPHATASE"/>
    <property type="match status" value="1"/>
</dbReference>
<dbReference type="AlphaFoldDB" id="A0A8D8BZE6"/>
<accession>A0A8D8BZE6</accession>
<evidence type="ECO:0000256" key="2">
    <source>
        <dbReference type="ARBA" id="ARBA00022741"/>
    </source>
</evidence>
<dbReference type="Gene3D" id="3.40.50.1240">
    <property type="entry name" value="Phosphoglycerate mutase-like"/>
    <property type="match status" value="1"/>
</dbReference>
<dbReference type="FunFam" id="3.40.50.1240:FF:000001">
    <property type="entry name" value="6-phosphofructo-2-kinase/fructose-2, 6-bisphosphatase 3 isoform 2"/>
    <property type="match status" value="1"/>
</dbReference>
<evidence type="ECO:0000256" key="3">
    <source>
        <dbReference type="ARBA" id="ARBA00022840"/>
    </source>
</evidence>
<dbReference type="EMBL" id="HBUE01099858">
    <property type="protein sequence ID" value="CAG6484703.1"/>
    <property type="molecule type" value="Transcribed_RNA"/>
</dbReference>
<organism evidence="7">
    <name type="scientific">Culex pipiens</name>
    <name type="common">House mosquito</name>
    <dbReference type="NCBI Taxonomy" id="7175"/>
    <lineage>
        <taxon>Eukaryota</taxon>
        <taxon>Metazoa</taxon>
        <taxon>Ecdysozoa</taxon>
        <taxon>Arthropoda</taxon>
        <taxon>Hexapoda</taxon>
        <taxon>Insecta</taxon>
        <taxon>Pterygota</taxon>
        <taxon>Neoptera</taxon>
        <taxon>Endopterygota</taxon>
        <taxon>Diptera</taxon>
        <taxon>Nematocera</taxon>
        <taxon>Culicoidea</taxon>
        <taxon>Culicidae</taxon>
        <taxon>Culicinae</taxon>
        <taxon>Culicini</taxon>
        <taxon>Culex</taxon>
        <taxon>Culex</taxon>
    </lineage>
</organism>
<evidence type="ECO:0000256" key="1">
    <source>
        <dbReference type="ARBA" id="ARBA00008408"/>
    </source>
</evidence>
<feature type="active site" description="Proton donor/acceptor" evidence="4">
    <location>
        <position position="325"/>
    </location>
</feature>
<dbReference type="Gene3D" id="3.40.50.300">
    <property type="entry name" value="P-loop containing nucleotide triphosphate hydrolases"/>
    <property type="match status" value="2"/>
</dbReference>
<sequence>MAPIATTNDSKQAHLLLQAGEEAALNRRPDASYYSNHKNGLNEGTRPTVKPELAAKPCPIGAPLVVTIVGLPCRGKSLAAHKVARHLNWRGHSAKVFNVESAATADTLREISLFFKESNNVAIIDGMHLTRQSRQLLATFCSEKVFHHLLIEFSCTDKCLRENIDDTVAFYHNLDQNVDWERRLRESNELHSALFEACSPLEGPLITVNNSEDARLHSITARGVLGAIQTAILGVLAIPVIRHRTFYLSRHGESDYNVLGRIGGDADLSPRGMKYAERLARQLGGPGSAPDCPKPKLIWTSELRRTIRTVQNIPGPRTAIKDLNEIDAGICEGLTYEEIQERFPQEFAWRDQDKFKYRYPHGESYLDLLQRVDSVVQALLANTDVLVVSHQAVLRCIMAYFKGTRPDDVPYINVPLHTLLIVRSYGYDFEVETVPLKVECVDTYRIQPKNCSTTRTTADALTTVPAHFDAPIAQPPPAMVASSQATTTIS</sequence>
<evidence type="ECO:0000259" key="6">
    <source>
        <dbReference type="Pfam" id="PF01591"/>
    </source>
</evidence>
<dbReference type="PRINTS" id="PR00991">
    <property type="entry name" value="6PFRUCTKNASE"/>
</dbReference>
<dbReference type="SUPFAM" id="SSF52540">
    <property type="entry name" value="P-loop containing nucleoside triphosphate hydrolases"/>
    <property type="match status" value="1"/>
</dbReference>
<dbReference type="GO" id="GO:0006000">
    <property type="term" value="P:fructose metabolic process"/>
    <property type="evidence" value="ECO:0007669"/>
    <property type="project" value="InterPro"/>
</dbReference>
<dbReference type="GO" id="GO:0004331">
    <property type="term" value="F:fructose-2,6-bisphosphate 2-phosphatase activity"/>
    <property type="evidence" value="ECO:0007669"/>
    <property type="project" value="TreeGrafter"/>
</dbReference>
<dbReference type="GO" id="GO:0006003">
    <property type="term" value="P:fructose 2,6-bisphosphate metabolic process"/>
    <property type="evidence" value="ECO:0007669"/>
    <property type="project" value="InterPro"/>
</dbReference>
<evidence type="ECO:0000256" key="5">
    <source>
        <dbReference type="PIRSR" id="PIRSR613078-2"/>
    </source>
</evidence>
<reference evidence="7" key="1">
    <citation type="submission" date="2021-05" db="EMBL/GenBank/DDBJ databases">
        <authorList>
            <person name="Alioto T."/>
            <person name="Alioto T."/>
            <person name="Gomez Garrido J."/>
        </authorList>
    </citation>
    <scope>NUCLEOTIDE SEQUENCE</scope>
</reference>
<dbReference type="InterPro" id="IPR013078">
    <property type="entry name" value="His_Pase_superF_clade-1"/>
</dbReference>
<name>A0A8D8BZE6_CULPI</name>
<dbReference type="CDD" id="cd07067">
    <property type="entry name" value="HP_PGM_like"/>
    <property type="match status" value="1"/>
</dbReference>
<dbReference type="Pfam" id="PF01591">
    <property type="entry name" value="6PF2K"/>
    <property type="match status" value="2"/>
</dbReference>
<dbReference type="EMBL" id="HBUE01099861">
    <property type="protein sequence ID" value="CAG6484705.1"/>
    <property type="molecule type" value="Transcribed_RNA"/>
</dbReference>
<dbReference type="GO" id="GO:0005829">
    <property type="term" value="C:cytosol"/>
    <property type="evidence" value="ECO:0007669"/>
    <property type="project" value="TreeGrafter"/>
</dbReference>
<protein>
    <submittedName>
        <fullName evidence="7">6-phosphofructo-2-kinase/fructose-2,6-bisphosphatase 1</fullName>
    </submittedName>
</protein>
<evidence type="ECO:0000256" key="4">
    <source>
        <dbReference type="PIRSR" id="PIRSR613078-1"/>
    </source>
</evidence>
<dbReference type="SMART" id="SM00855">
    <property type="entry name" value="PGAM"/>
    <property type="match status" value="1"/>
</dbReference>
<dbReference type="GO" id="GO:0003873">
    <property type="term" value="F:6-phosphofructo-2-kinase activity"/>
    <property type="evidence" value="ECO:0007669"/>
    <property type="project" value="InterPro"/>
</dbReference>
<dbReference type="GO" id="GO:0005524">
    <property type="term" value="F:ATP binding"/>
    <property type="evidence" value="ECO:0007669"/>
    <property type="project" value="UniProtKB-KW"/>
</dbReference>
<keyword evidence="2" id="KW-0547">Nucleotide-binding</keyword>
<dbReference type="PROSITE" id="PS00175">
    <property type="entry name" value="PG_MUTASE"/>
    <property type="match status" value="1"/>
</dbReference>
<feature type="binding site" evidence="5">
    <location>
        <begin position="250"/>
        <end position="257"/>
    </location>
    <ligand>
        <name>substrate</name>
    </ligand>
</feature>
<comment type="similarity">
    <text evidence="1">In the C-terminal section; belongs to the phosphoglycerate mutase family.</text>
</comment>
<dbReference type="InterPro" id="IPR003094">
    <property type="entry name" value="6Pfruct_kin"/>
</dbReference>
<dbReference type="PANTHER" id="PTHR10606:SF65">
    <property type="entry name" value="6-PHOSPHOFRUCTO-2-KINASE_FRUCTOSE-2, 6-BISPHOSPHATASE-LIKE PROTEIN"/>
    <property type="match status" value="1"/>
</dbReference>
<feature type="active site" description="Tele-phosphohistidine intermediate" evidence="4">
    <location>
        <position position="251"/>
    </location>
</feature>
<keyword evidence="7" id="KW-0418">Kinase</keyword>
<proteinExistence type="inferred from homology"/>
<dbReference type="PIRSF" id="PIRSF000709">
    <property type="entry name" value="6PFK_2-Ptase"/>
    <property type="match status" value="1"/>
</dbReference>
<keyword evidence="7" id="KW-0808">Transferase</keyword>
<dbReference type="SUPFAM" id="SSF53254">
    <property type="entry name" value="Phosphoglycerate mutase-like"/>
    <property type="match status" value="1"/>
</dbReference>
<dbReference type="EMBL" id="HBUE01099854">
    <property type="protein sequence ID" value="CAG6484699.1"/>
    <property type="molecule type" value="Transcribed_RNA"/>
</dbReference>
<dbReference type="Pfam" id="PF00300">
    <property type="entry name" value="His_Phos_1"/>
    <property type="match status" value="1"/>
</dbReference>
<dbReference type="InterPro" id="IPR027417">
    <property type="entry name" value="P-loop_NTPase"/>
</dbReference>
<feature type="domain" description="6-phosphofructo-2-kinase" evidence="6">
    <location>
        <begin position="62"/>
        <end position="100"/>
    </location>
</feature>
<dbReference type="InterPro" id="IPR013079">
    <property type="entry name" value="6Phosfructo_kin"/>
</dbReference>
<feature type="binding site" evidence="5">
    <location>
        <position position="305"/>
    </location>
    <ligand>
        <name>substrate</name>
    </ligand>
</feature>
<dbReference type="InterPro" id="IPR029033">
    <property type="entry name" value="His_PPase_superfam"/>
</dbReference>
<feature type="domain" description="6-phosphofructo-2-kinase" evidence="6">
    <location>
        <begin position="103"/>
        <end position="185"/>
    </location>
</feature>
<keyword evidence="3" id="KW-0067">ATP-binding</keyword>
<evidence type="ECO:0000313" key="7">
    <source>
        <dbReference type="EMBL" id="CAG6484703.1"/>
    </source>
</evidence>
<dbReference type="InterPro" id="IPR001345">
    <property type="entry name" value="PG/BPGM_mutase_AS"/>
</dbReference>